<dbReference type="CDD" id="cd01392">
    <property type="entry name" value="HTH_LacI"/>
    <property type="match status" value="1"/>
</dbReference>
<feature type="domain" description="HTH lacI-type" evidence="4">
    <location>
        <begin position="11"/>
        <end position="65"/>
    </location>
</feature>
<dbReference type="InterPro" id="IPR028082">
    <property type="entry name" value="Peripla_BP_I"/>
</dbReference>
<protein>
    <submittedName>
        <fullName evidence="5">LacI family transcription regulator</fullName>
    </submittedName>
</protein>
<evidence type="ECO:0000256" key="1">
    <source>
        <dbReference type="ARBA" id="ARBA00023015"/>
    </source>
</evidence>
<dbReference type="Proteomes" id="UP000036958">
    <property type="component" value="Unassembled WGS sequence"/>
</dbReference>
<keyword evidence="1" id="KW-0805">Transcription regulation</keyword>
<keyword evidence="6" id="KW-1185">Reference proteome</keyword>
<gene>
    <name evidence="5" type="ORF">NC99_45960</name>
</gene>
<dbReference type="SMART" id="SM00354">
    <property type="entry name" value="HTH_LACI"/>
    <property type="match status" value="1"/>
</dbReference>
<dbReference type="Gene3D" id="3.40.50.2300">
    <property type="match status" value="2"/>
</dbReference>
<dbReference type="InterPro" id="IPR010982">
    <property type="entry name" value="Lambda_DNA-bd_dom_sf"/>
</dbReference>
<dbReference type="GO" id="GO:0000976">
    <property type="term" value="F:transcription cis-regulatory region binding"/>
    <property type="evidence" value="ECO:0007669"/>
    <property type="project" value="TreeGrafter"/>
</dbReference>
<dbReference type="Gene3D" id="1.10.260.40">
    <property type="entry name" value="lambda repressor-like DNA-binding domains"/>
    <property type="match status" value="1"/>
</dbReference>
<evidence type="ECO:0000256" key="3">
    <source>
        <dbReference type="ARBA" id="ARBA00023163"/>
    </source>
</evidence>
<evidence type="ECO:0000313" key="5">
    <source>
        <dbReference type="EMBL" id="KOH42588.1"/>
    </source>
</evidence>
<reference evidence="6" key="1">
    <citation type="submission" date="2015-07" db="EMBL/GenBank/DDBJ databases">
        <title>Genome sequencing of Sunxiuqinia dokdonensis strain SK.</title>
        <authorList>
            <person name="Ahn S."/>
            <person name="Kim B.-C."/>
        </authorList>
    </citation>
    <scope>NUCLEOTIDE SEQUENCE [LARGE SCALE GENOMIC DNA]</scope>
    <source>
        <strain evidence="6">SK</strain>
    </source>
</reference>
<evidence type="ECO:0000259" key="4">
    <source>
        <dbReference type="PROSITE" id="PS50932"/>
    </source>
</evidence>
<dbReference type="CDD" id="cd06307">
    <property type="entry name" value="PBP1_sugar_binding"/>
    <property type="match status" value="1"/>
</dbReference>
<dbReference type="EMBL" id="LGIA01000222">
    <property type="protein sequence ID" value="KOH42588.1"/>
    <property type="molecule type" value="Genomic_DNA"/>
</dbReference>
<dbReference type="AlphaFoldDB" id="A0A0L8V2H8"/>
<dbReference type="InterPro" id="IPR025997">
    <property type="entry name" value="SBP_2_dom"/>
</dbReference>
<dbReference type="SUPFAM" id="SSF53822">
    <property type="entry name" value="Periplasmic binding protein-like I"/>
    <property type="match status" value="1"/>
</dbReference>
<keyword evidence="2" id="KW-0238">DNA-binding</keyword>
<evidence type="ECO:0000313" key="6">
    <source>
        <dbReference type="Proteomes" id="UP000036958"/>
    </source>
</evidence>
<dbReference type="Pfam" id="PF00356">
    <property type="entry name" value="LacI"/>
    <property type="match status" value="1"/>
</dbReference>
<proteinExistence type="predicted"/>
<dbReference type="InterPro" id="IPR000843">
    <property type="entry name" value="HTH_LacI"/>
</dbReference>
<dbReference type="RefSeq" id="WP_053188862.1">
    <property type="nucleotide sequence ID" value="NZ_LGIA01000222.1"/>
</dbReference>
<dbReference type="PANTHER" id="PTHR30146">
    <property type="entry name" value="LACI-RELATED TRANSCRIPTIONAL REPRESSOR"/>
    <property type="match status" value="1"/>
</dbReference>
<evidence type="ECO:0000256" key="2">
    <source>
        <dbReference type="ARBA" id="ARBA00023125"/>
    </source>
</evidence>
<dbReference type="SUPFAM" id="SSF47413">
    <property type="entry name" value="lambda repressor-like DNA-binding domains"/>
    <property type="match status" value="1"/>
</dbReference>
<comment type="caution">
    <text evidence="5">The sequence shown here is derived from an EMBL/GenBank/DDBJ whole genome shotgun (WGS) entry which is preliminary data.</text>
</comment>
<dbReference type="PROSITE" id="PS50932">
    <property type="entry name" value="HTH_LACI_2"/>
    <property type="match status" value="1"/>
</dbReference>
<accession>A0A0L8V2H8</accession>
<dbReference type="PROSITE" id="PS00356">
    <property type="entry name" value="HTH_LACI_1"/>
    <property type="match status" value="1"/>
</dbReference>
<dbReference type="PATRIC" id="fig|1409788.3.peg.4702"/>
<dbReference type="STRING" id="1409788.NC99_45960"/>
<keyword evidence="3" id="KW-0804">Transcription</keyword>
<dbReference type="PANTHER" id="PTHR30146:SF144">
    <property type="entry name" value="LACI-FAMILY TRANSCRIPTION REGULATOR"/>
    <property type="match status" value="1"/>
</dbReference>
<dbReference type="Pfam" id="PF13407">
    <property type="entry name" value="Peripla_BP_4"/>
    <property type="match status" value="1"/>
</dbReference>
<sequence>MENKESNKNIVRIKDIAEKAGVSTGTVDRVLHNRGRVSELVQQRVLAIAKELNYEPNMLARALVSKREYRIAALVPDASLDDFWEGPIQGIQKAVTELRQYGLTVRYHVFNQFNVDSFKAEAENISELNYDGILLAPLFYRESLTYLNRWKLQGTPFNLFNTHIPDYEPLAYIGQDSYQSGVLAGKLLHYGYPGTDPVSFVVAHIDEDVANSSHLIKKEQGFMDYFEQARNPNFTIVRADLQNSKNKESFGQLWDELLQNNPNTKGIFVSTSKAYTVANYLQSRPNLNLRLVGYDLLQKNLNYLNQGVINFLINQNPKGQGYYGIHLLIDHLVFKKKINPIKYLPLDIITKENLHYYVESEL</sequence>
<dbReference type="GO" id="GO:0003700">
    <property type="term" value="F:DNA-binding transcription factor activity"/>
    <property type="evidence" value="ECO:0007669"/>
    <property type="project" value="TreeGrafter"/>
</dbReference>
<organism evidence="5 6">
    <name type="scientific">Sunxiuqinia dokdonensis</name>
    <dbReference type="NCBI Taxonomy" id="1409788"/>
    <lineage>
        <taxon>Bacteria</taxon>
        <taxon>Pseudomonadati</taxon>
        <taxon>Bacteroidota</taxon>
        <taxon>Bacteroidia</taxon>
        <taxon>Marinilabiliales</taxon>
        <taxon>Prolixibacteraceae</taxon>
        <taxon>Sunxiuqinia</taxon>
    </lineage>
</organism>
<name>A0A0L8V2H8_9BACT</name>
<dbReference type="OrthoDB" id="628703at2"/>